<dbReference type="InterPro" id="IPR029044">
    <property type="entry name" value="Nucleotide-diphossugar_trans"/>
</dbReference>
<comment type="pathway">
    <text evidence="18">Nucleotide-sugar biosynthesis; UDP-N-acetyl-alpha-D-glucosamine biosynthesis; UDP-N-acetyl-alpha-D-glucosamine from N-acetyl-alpha-D-glucosamine 1-phosphate: step 1/1.</text>
</comment>
<evidence type="ECO:0000313" key="20">
    <source>
        <dbReference type="EMBL" id="MBB6559770.1"/>
    </source>
</evidence>
<dbReference type="GO" id="GO:0009252">
    <property type="term" value="P:peptidoglycan biosynthetic process"/>
    <property type="evidence" value="ECO:0007669"/>
    <property type="project" value="UniProtKB-UniRule"/>
</dbReference>
<dbReference type="EC" id="2.7.7.23" evidence="18"/>
<feature type="binding site" evidence="18">
    <location>
        <position position="382"/>
    </location>
    <ligand>
        <name>UDP-N-acetyl-alpha-D-glucosamine</name>
        <dbReference type="ChEBI" id="CHEBI:57705"/>
    </ligand>
</feature>
<evidence type="ECO:0000256" key="4">
    <source>
        <dbReference type="ARBA" id="ARBA00022490"/>
    </source>
</evidence>
<dbReference type="Pfam" id="PF00132">
    <property type="entry name" value="Hexapep"/>
    <property type="match status" value="2"/>
</dbReference>
<dbReference type="InterPro" id="IPR005882">
    <property type="entry name" value="Bifunctional_GlmU"/>
</dbReference>
<dbReference type="Gene3D" id="2.160.10.10">
    <property type="entry name" value="Hexapeptide repeat proteins"/>
    <property type="match status" value="1"/>
</dbReference>
<feature type="binding site" evidence="18">
    <location>
        <position position="231"/>
    </location>
    <ligand>
        <name>Mg(2+)</name>
        <dbReference type="ChEBI" id="CHEBI:18420"/>
    </ligand>
</feature>
<dbReference type="GO" id="GO:0006048">
    <property type="term" value="P:UDP-N-acetylglucosamine biosynthetic process"/>
    <property type="evidence" value="ECO:0007669"/>
    <property type="project" value="UniProtKB-UniPathway"/>
</dbReference>
<dbReference type="GO" id="GO:0003977">
    <property type="term" value="F:UDP-N-acetylglucosamine diphosphorylase activity"/>
    <property type="evidence" value="ECO:0007669"/>
    <property type="project" value="UniProtKB-UniRule"/>
</dbReference>
<evidence type="ECO:0000256" key="15">
    <source>
        <dbReference type="ARBA" id="ARBA00048247"/>
    </source>
</evidence>
<feature type="binding site" evidence="18">
    <location>
        <position position="439"/>
    </location>
    <ligand>
        <name>acetyl-CoA</name>
        <dbReference type="ChEBI" id="CHEBI:57288"/>
    </ligand>
</feature>
<sequence>MTQLDILIMAAGKGTRMKSRLPKVLQRLGGRPLLHHVLDQAAHLQARSATVITGHGAAEVEAATRNAGAAGVELAFVRQEPQLGTGHAVQQAVPHLRADGTVVVLSGDVPLTQADTLRALVAAGGGEKLALLTVTLPDPTGYGRIVRNDSGAVQGIVEHKDASEEERAITEVYSGIMAVPARLLAPWLARLTNDNAQGEYYLTDIVAMAVADGVPVVAHRITDALQVAGVNSPLQLAELERAHQQRQARALLEQGVRLADPARFDLREDVRTGARGELVCGQDVEIDVNCVFTGRVELGEGVQIGAHCCIANARIAAGAVVHPYTHIDGEKLGASVGEGALIGPFARLRPGAQLGREVHIGNFVEVKNSTLADGAKANHLAYLGDATVGERVNYGAGAITANYDGANKHRTIIEADVHIGSNCVLVAPVTIGAGATVGGGSTISKDVPAGSLGVARGKQVAIANWSRPVKQPKA</sequence>
<dbReference type="Proteomes" id="UP000575083">
    <property type="component" value="Unassembled WGS sequence"/>
</dbReference>
<dbReference type="EMBL" id="JACHLK010000004">
    <property type="protein sequence ID" value="MBB6559770.1"/>
    <property type="molecule type" value="Genomic_DNA"/>
</dbReference>
<keyword evidence="8 18" id="KW-0677">Repeat</keyword>
<feature type="binding site" evidence="18">
    <location>
        <position position="108"/>
    </location>
    <ligand>
        <name>Mg(2+)</name>
        <dbReference type="ChEBI" id="CHEBI:18420"/>
    </ligand>
</feature>
<comment type="catalytic activity">
    <reaction evidence="16 18">
        <text>N-acetyl-alpha-D-glucosamine 1-phosphate + UTP + H(+) = UDP-N-acetyl-alpha-D-glucosamine + diphosphate</text>
        <dbReference type="Rhea" id="RHEA:13509"/>
        <dbReference type="ChEBI" id="CHEBI:15378"/>
        <dbReference type="ChEBI" id="CHEBI:33019"/>
        <dbReference type="ChEBI" id="CHEBI:46398"/>
        <dbReference type="ChEBI" id="CHEBI:57705"/>
        <dbReference type="ChEBI" id="CHEBI:57776"/>
        <dbReference type="EC" id="2.7.7.23"/>
    </reaction>
</comment>
<evidence type="ECO:0000256" key="10">
    <source>
        <dbReference type="ARBA" id="ARBA00022960"/>
    </source>
</evidence>
<dbReference type="UniPathway" id="UPA00113">
    <property type="reaction ID" value="UER00532"/>
</dbReference>
<keyword evidence="9 18" id="KW-0460">Magnesium</keyword>
<keyword evidence="4 18" id="KW-0963">Cytoplasm</keyword>
<evidence type="ECO:0000256" key="13">
    <source>
        <dbReference type="ARBA" id="ARBA00023315"/>
    </source>
</evidence>
<feature type="domain" description="MobA-like NTP transferase" evidence="19">
    <location>
        <begin position="7"/>
        <end position="128"/>
    </location>
</feature>
<dbReference type="PANTHER" id="PTHR43584:SF3">
    <property type="entry name" value="BIFUNCTIONAL PROTEIN GLMU"/>
    <property type="match status" value="1"/>
</dbReference>
<feature type="binding site" evidence="18">
    <location>
        <position position="367"/>
    </location>
    <ligand>
        <name>UDP-N-acetyl-alpha-D-glucosamine</name>
        <dbReference type="ChEBI" id="CHEBI:57705"/>
    </ligand>
</feature>
<feature type="binding site" evidence="18">
    <location>
        <position position="231"/>
    </location>
    <ligand>
        <name>UDP-N-acetyl-alpha-D-glucosamine</name>
        <dbReference type="ChEBI" id="CHEBI:57705"/>
    </ligand>
</feature>
<dbReference type="PANTHER" id="PTHR43584">
    <property type="entry name" value="NUCLEOTIDYL TRANSFERASE"/>
    <property type="match status" value="1"/>
</dbReference>
<dbReference type="NCBIfam" id="TIGR01173">
    <property type="entry name" value="glmU"/>
    <property type="match status" value="1"/>
</dbReference>
<dbReference type="GO" id="GO:0000287">
    <property type="term" value="F:magnesium ion binding"/>
    <property type="evidence" value="ECO:0007669"/>
    <property type="project" value="UniProtKB-UniRule"/>
</dbReference>
<comment type="cofactor">
    <cofactor evidence="18">
        <name>Mg(2+)</name>
        <dbReference type="ChEBI" id="CHEBI:18420"/>
    </cofactor>
    <text evidence="18">Binds 1 Mg(2+) ion per subunit.</text>
</comment>
<accession>A0A7X0U9P8</accession>
<keyword evidence="6 18" id="KW-0548">Nucleotidyltransferase</keyword>
<evidence type="ECO:0000256" key="14">
    <source>
        <dbReference type="ARBA" id="ARBA00023316"/>
    </source>
</evidence>
<feature type="binding site" evidence="18">
    <location>
        <position position="79"/>
    </location>
    <ligand>
        <name>UDP-N-acetyl-alpha-D-glucosamine</name>
        <dbReference type="ChEBI" id="CHEBI:57705"/>
    </ligand>
</feature>
<feature type="region of interest" description="Linker" evidence="18">
    <location>
        <begin position="234"/>
        <end position="254"/>
    </location>
</feature>
<dbReference type="GO" id="GO:0009245">
    <property type="term" value="P:lipid A biosynthetic process"/>
    <property type="evidence" value="ECO:0007669"/>
    <property type="project" value="UniProtKB-UniRule"/>
</dbReference>
<dbReference type="Pfam" id="PF12804">
    <property type="entry name" value="NTP_transf_3"/>
    <property type="match status" value="1"/>
</dbReference>
<dbReference type="SUPFAM" id="SSF53448">
    <property type="entry name" value="Nucleotide-diphospho-sugar transferases"/>
    <property type="match status" value="1"/>
</dbReference>
<comment type="caution">
    <text evidence="18">Lacks conserved residue(s) required for the propagation of feature annotation.</text>
</comment>
<evidence type="ECO:0000256" key="3">
    <source>
        <dbReference type="ARBA" id="ARBA00007947"/>
    </source>
</evidence>
<keyword evidence="12 18" id="KW-0511">Multifunctional enzyme</keyword>
<evidence type="ECO:0000256" key="5">
    <source>
        <dbReference type="ARBA" id="ARBA00022679"/>
    </source>
</evidence>
<evidence type="ECO:0000256" key="11">
    <source>
        <dbReference type="ARBA" id="ARBA00022984"/>
    </source>
</evidence>
<feature type="binding site" evidence="18">
    <location>
        <begin position="106"/>
        <end position="108"/>
    </location>
    <ligand>
        <name>UDP-N-acetyl-alpha-D-glucosamine</name>
        <dbReference type="ChEBI" id="CHEBI:57705"/>
    </ligand>
</feature>
<comment type="subunit">
    <text evidence="18">Homotrimer.</text>
</comment>
<feature type="binding site" evidence="18">
    <location>
        <position position="23"/>
    </location>
    <ligand>
        <name>UDP-N-acetyl-alpha-D-glucosamine</name>
        <dbReference type="ChEBI" id="CHEBI:57705"/>
    </ligand>
</feature>
<reference evidence="20 21" key="1">
    <citation type="submission" date="2020-08" db="EMBL/GenBank/DDBJ databases">
        <title>Functional genomics of gut bacteria from endangered species of beetles.</title>
        <authorList>
            <person name="Carlos-Shanley C."/>
        </authorList>
    </citation>
    <scope>NUCLEOTIDE SEQUENCE [LARGE SCALE GENOMIC DNA]</scope>
    <source>
        <strain evidence="20 21">S00198</strain>
    </source>
</reference>
<dbReference type="GO" id="GO:0019134">
    <property type="term" value="F:glucosamine-1-phosphate N-acetyltransferase activity"/>
    <property type="evidence" value="ECO:0007669"/>
    <property type="project" value="UniProtKB-UniRule"/>
</dbReference>
<evidence type="ECO:0000256" key="7">
    <source>
        <dbReference type="ARBA" id="ARBA00022723"/>
    </source>
</evidence>
<dbReference type="UniPathway" id="UPA00973"/>
<evidence type="ECO:0000256" key="17">
    <source>
        <dbReference type="ARBA" id="ARBA00049628"/>
    </source>
</evidence>
<comment type="similarity">
    <text evidence="3 18">In the N-terminal section; belongs to the N-acetylglucosamine-1-phosphate uridyltransferase family.</text>
</comment>
<evidence type="ECO:0000256" key="18">
    <source>
        <dbReference type="HAMAP-Rule" id="MF_01631"/>
    </source>
</evidence>
<comment type="catalytic activity">
    <reaction evidence="15 18">
        <text>alpha-D-glucosamine 1-phosphate + acetyl-CoA = N-acetyl-alpha-D-glucosamine 1-phosphate + CoA + H(+)</text>
        <dbReference type="Rhea" id="RHEA:13725"/>
        <dbReference type="ChEBI" id="CHEBI:15378"/>
        <dbReference type="ChEBI" id="CHEBI:57287"/>
        <dbReference type="ChEBI" id="CHEBI:57288"/>
        <dbReference type="ChEBI" id="CHEBI:57776"/>
        <dbReference type="ChEBI" id="CHEBI:58516"/>
        <dbReference type="EC" id="2.3.1.157"/>
    </reaction>
</comment>
<comment type="pathway">
    <text evidence="18">Nucleotide-sugar biosynthesis; UDP-N-acetyl-alpha-D-glucosamine biosynthesis; N-acetyl-alpha-D-glucosamine 1-phosphate from alpha-D-glucosamine 6-phosphate (route II): step 2/2.</text>
</comment>
<feature type="binding site" evidence="18">
    <location>
        <position position="349"/>
    </location>
    <ligand>
        <name>UDP-N-acetyl-alpha-D-glucosamine</name>
        <dbReference type="ChEBI" id="CHEBI:57705"/>
    </ligand>
</feature>
<dbReference type="CDD" id="cd02540">
    <property type="entry name" value="GT2_GlmU_N_bac"/>
    <property type="match status" value="1"/>
</dbReference>
<keyword evidence="7 18" id="KW-0479">Metal-binding</keyword>
<dbReference type="InterPro" id="IPR038009">
    <property type="entry name" value="GlmU_C_LbH"/>
</dbReference>
<dbReference type="RefSeq" id="WP_184857190.1">
    <property type="nucleotide sequence ID" value="NZ_JACHLK010000004.1"/>
</dbReference>
<comment type="caution">
    <text evidence="20">The sequence shown here is derived from an EMBL/GenBank/DDBJ whole genome shotgun (WGS) entry which is preliminary data.</text>
</comment>
<feature type="binding site" evidence="18">
    <location>
        <begin position="84"/>
        <end position="85"/>
    </location>
    <ligand>
        <name>UDP-N-acetyl-alpha-D-glucosamine</name>
        <dbReference type="ChEBI" id="CHEBI:57705"/>
    </ligand>
</feature>
<name>A0A7X0U9P8_9BURK</name>
<evidence type="ECO:0000256" key="9">
    <source>
        <dbReference type="ARBA" id="ARBA00022842"/>
    </source>
</evidence>
<evidence type="ECO:0000256" key="8">
    <source>
        <dbReference type="ARBA" id="ARBA00022737"/>
    </source>
</evidence>
<comment type="subcellular location">
    <subcellularLocation>
        <location evidence="1 18">Cytoplasm</location>
    </subcellularLocation>
</comment>
<keyword evidence="5 18" id="KW-0808">Transferase</keyword>
<keyword evidence="10 18" id="KW-0133">Cell shape</keyword>
<evidence type="ECO:0000256" key="1">
    <source>
        <dbReference type="ARBA" id="ARBA00004496"/>
    </source>
</evidence>
<feature type="binding site" evidence="18">
    <location>
        <position position="393"/>
    </location>
    <ligand>
        <name>UDP-N-acetyl-alpha-D-glucosamine</name>
        <dbReference type="ChEBI" id="CHEBI:57705"/>
    </ligand>
</feature>
<protein>
    <recommendedName>
        <fullName evidence="18">Bifunctional protein GlmU</fullName>
    </recommendedName>
    <domain>
        <recommendedName>
            <fullName evidence="18">UDP-N-acetylglucosamine pyrophosphorylase</fullName>
            <ecNumber evidence="18">2.7.7.23</ecNumber>
        </recommendedName>
        <alternativeName>
            <fullName evidence="18">N-acetylglucosamine-1-phosphate uridyltransferase</fullName>
        </alternativeName>
    </domain>
    <domain>
        <recommendedName>
            <fullName evidence="18">Glucosamine-1-phosphate N-acetyltransferase</fullName>
            <ecNumber evidence="18">2.3.1.157</ecNumber>
        </recommendedName>
    </domain>
</protein>
<comment type="similarity">
    <text evidence="2 18">In the C-terminal section; belongs to the transferase hexapeptide repeat family.</text>
</comment>
<dbReference type="GO" id="GO:0008360">
    <property type="term" value="P:regulation of cell shape"/>
    <property type="evidence" value="ECO:0007669"/>
    <property type="project" value="UniProtKB-KW"/>
</dbReference>
<feature type="binding site" evidence="18">
    <location>
        <position position="456"/>
    </location>
    <ligand>
        <name>acetyl-CoA</name>
        <dbReference type="ChEBI" id="CHEBI:57288"/>
    </ligand>
</feature>
<dbReference type="GO" id="GO:0005737">
    <property type="term" value="C:cytoplasm"/>
    <property type="evidence" value="ECO:0007669"/>
    <property type="project" value="UniProtKB-SubCell"/>
</dbReference>
<dbReference type="AlphaFoldDB" id="A0A7X0U9P8"/>
<feature type="binding site" evidence="18">
    <location>
        <position position="421"/>
    </location>
    <ligand>
        <name>acetyl-CoA</name>
        <dbReference type="ChEBI" id="CHEBI:57288"/>
    </ligand>
</feature>
<evidence type="ECO:0000313" key="21">
    <source>
        <dbReference type="Proteomes" id="UP000575083"/>
    </source>
</evidence>
<dbReference type="GO" id="GO:0016020">
    <property type="term" value="C:membrane"/>
    <property type="evidence" value="ECO:0007669"/>
    <property type="project" value="GOC"/>
</dbReference>
<evidence type="ECO:0000256" key="6">
    <source>
        <dbReference type="ARBA" id="ARBA00022695"/>
    </source>
</evidence>
<evidence type="ECO:0000256" key="16">
    <source>
        <dbReference type="ARBA" id="ARBA00048493"/>
    </source>
</evidence>
<comment type="function">
    <text evidence="17 18">Catalyzes the last two sequential reactions in the de novo biosynthetic pathway for UDP-N-acetylglucosamine (UDP-GlcNAc). The C-terminal domain catalyzes the transfer of acetyl group from acetyl coenzyme A to glucosamine-1-phosphate (GlcN-1-P) to produce N-acetylglucosamine-1-phosphate (GlcNAc-1-P), which is converted into UDP-GlcNAc by the transfer of uridine 5-monophosphate (from uridine 5-triphosphate), a reaction catalyzed by the N-terminal domain.</text>
</comment>
<dbReference type="Gene3D" id="3.90.550.10">
    <property type="entry name" value="Spore Coat Polysaccharide Biosynthesis Protein SpsA, Chain A"/>
    <property type="match status" value="1"/>
</dbReference>
<feature type="region of interest" description="Pyrophosphorylase" evidence="18">
    <location>
        <begin position="1"/>
        <end position="233"/>
    </location>
</feature>
<dbReference type="GO" id="GO:0071555">
    <property type="term" value="P:cell wall organization"/>
    <property type="evidence" value="ECO:0007669"/>
    <property type="project" value="UniProtKB-KW"/>
</dbReference>
<feature type="region of interest" description="N-acetyltransferase" evidence="18">
    <location>
        <begin position="255"/>
        <end position="474"/>
    </location>
</feature>
<evidence type="ECO:0000256" key="2">
    <source>
        <dbReference type="ARBA" id="ARBA00007707"/>
    </source>
</evidence>
<dbReference type="CDD" id="cd03353">
    <property type="entry name" value="LbH_GlmU_C"/>
    <property type="match status" value="1"/>
</dbReference>
<keyword evidence="11 18" id="KW-0573">Peptidoglycan synthesis</keyword>
<feature type="binding site" evidence="18">
    <location>
        <position position="158"/>
    </location>
    <ligand>
        <name>UDP-N-acetyl-alpha-D-glucosamine</name>
        <dbReference type="ChEBI" id="CHEBI:57705"/>
    </ligand>
</feature>
<keyword evidence="13 18" id="KW-0012">Acyltransferase</keyword>
<keyword evidence="14 18" id="KW-0961">Cell wall biogenesis/degradation</keyword>
<feature type="binding site" evidence="18">
    <location>
        <begin position="402"/>
        <end position="403"/>
    </location>
    <ligand>
        <name>acetyl-CoA</name>
        <dbReference type="ChEBI" id="CHEBI:57288"/>
    </ligand>
</feature>
<feature type="active site" description="Proton acceptor" evidence="18">
    <location>
        <position position="379"/>
    </location>
</feature>
<dbReference type="SUPFAM" id="SSF51161">
    <property type="entry name" value="Trimeric LpxA-like enzymes"/>
    <property type="match status" value="1"/>
</dbReference>
<organism evidence="20 21">
    <name type="scientific">Acidovorax soli</name>
    <dbReference type="NCBI Taxonomy" id="592050"/>
    <lineage>
        <taxon>Bacteria</taxon>
        <taxon>Pseudomonadati</taxon>
        <taxon>Pseudomonadota</taxon>
        <taxon>Betaproteobacteria</taxon>
        <taxon>Burkholderiales</taxon>
        <taxon>Comamonadaceae</taxon>
        <taxon>Acidovorax</taxon>
    </lineage>
</organism>
<comment type="pathway">
    <text evidence="18">Bacterial outer membrane biogenesis; LPS lipid A biosynthesis.</text>
</comment>
<dbReference type="GO" id="GO:0000902">
    <property type="term" value="P:cell morphogenesis"/>
    <property type="evidence" value="ECO:0007669"/>
    <property type="project" value="UniProtKB-UniRule"/>
</dbReference>
<feature type="binding site" evidence="18">
    <location>
        <position position="143"/>
    </location>
    <ligand>
        <name>UDP-N-acetyl-alpha-D-glucosamine</name>
        <dbReference type="ChEBI" id="CHEBI:57705"/>
    </ligand>
</feature>
<dbReference type="InterPro" id="IPR001451">
    <property type="entry name" value="Hexapep"/>
</dbReference>
<dbReference type="InterPro" id="IPR011004">
    <property type="entry name" value="Trimer_LpxA-like_sf"/>
</dbReference>
<dbReference type="EC" id="2.3.1.157" evidence="18"/>
<evidence type="ECO:0000259" key="19">
    <source>
        <dbReference type="Pfam" id="PF12804"/>
    </source>
</evidence>
<gene>
    <name evidence="18" type="primary">glmU</name>
    <name evidence="20" type="ORF">HNP48_002442</name>
</gene>
<dbReference type="HAMAP" id="MF_01631">
    <property type="entry name" value="GlmU"/>
    <property type="match status" value="1"/>
</dbReference>
<dbReference type="InterPro" id="IPR025877">
    <property type="entry name" value="MobA-like_NTP_Trfase"/>
</dbReference>
<dbReference type="InterPro" id="IPR050065">
    <property type="entry name" value="GlmU-like"/>
</dbReference>
<keyword evidence="21" id="KW-1185">Reference proteome</keyword>
<feature type="binding site" evidence="18">
    <location>
        <position position="396"/>
    </location>
    <ligand>
        <name>acetyl-CoA</name>
        <dbReference type="ChEBI" id="CHEBI:57288"/>
    </ligand>
</feature>
<evidence type="ECO:0000256" key="12">
    <source>
        <dbReference type="ARBA" id="ARBA00023268"/>
    </source>
</evidence>
<proteinExistence type="inferred from homology"/>